<evidence type="ECO:0000313" key="2">
    <source>
        <dbReference type="EMBL" id="CAG8754416.1"/>
    </source>
</evidence>
<feature type="non-terminal residue" evidence="2">
    <location>
        <position position="1"/>
    </location>
</feature>
<dbReference type="Proteomes" id="UP000789405">
    <property type="component" value="Unassembled WGS sequence"/>
</dbReference>
<dbReference type="AlphaFoldDB" id="A0A9N9IZ05"/>
<dbReference type="EMBL" id="CAJVPY010015914">
    <property type="protein sequence ID" value="CAG8754416.1"/>
    <property type="molecule type" value="Genomic_DNA"/>
</dbReference>
<evidence type="ECO:0000313" key="3">
    <source>
        <dbReference type="Proteomes" id="UP000789405"/>
    </source>
</evidence>
<gene>
    <name evidence="2" type="ORF">DERYTH_LOCUS17191</name>
</gene>
<reference evidence="2" key="1">
    <citation type="submission" date="2021-06" db="EMBL/GenBank/DDBJ databases">
        <authorList>
            <person name="Kallberg Y."/>
            <person name="Tangrot J."/>
            <person name="Rosling A."/>
        </authorList>
    </citation>
    <scope>NUCLEOTIDE SEQUENCE</scope>
    <source>
        <strain evidence="2">MA453B</strain>
    </source>
</reference>
<feature type="region of interest" description="Disordered" evidence="1">
    <location>
        <begin position="53"/>
        <end position="81"/>
    </location>
</feature>
<accession>A0A9N9IZ05</accession>
<protein>
    <submittedName>
        <fullName evidence="2">26592_t:CDS:1</fullName>
    </submittedName>
</protein>
<organism evidence="2 3">
    <name type="scientific">Dentiscutata erythropus</name>
    <dbReference type="NCBI Taxonomy" id="1348616"/>
    <lineage>
        <taxon>Eukaryota</taxon>
        <taxon>Fungi</taxon>
        <taxon>Fungi incertae sedis</taxon>
        <taxon>Mucoromycota</taxon>
        <taxon>Glomeromycotina</taxon>
        <taxon>Glomeromycetes</taxon>
        <taxon>Diversisporales</taxon>
        <taxon>Gigasporaceae</taxon>
        <taxon>Dentiscutata</taxon>
    </lineage>
</organism>
<keyword evidence="3" id="KW-1185">Reference proteome</keyword>
<comment type="caution">
    <text evidence="2">The sequence shown here is derived from an EMBL/GenBank/DDBJ whole genome shotgun (WGS) entry which is preliminary data.</text>
</comment>
<evidence type="ECO:0000256" key="1">
    <source>
        <dbReference type="SAM" id="MobiDB-lite"/>
    </source>
</evidence>
<proteinExistence type="predicted"/>
<name>A0A9N9IZ05_9GLOM</name>
<sequence>IPKVILPRVPQVFNQQPVIPYVQYQRPTIPRPLQQIQFDNQLQQQLNNQFGITPRPVVPYNTAPPRIPKKPKHLQFLKRNK</sequence>
<feature type="compositionally biased region" description="Basic residues" evidence="1">
    <location>
        <begin position="67"/>
        <end position="81"/>
    </location>
</feature>